<evidence type="ECO:0000313" key="2">
    <source>
        <dbReference type="EMBL" id="MFD2672227.1"/>
    </source>
</evidence>
<gene>
    <name evidence="2" type="ORF">ACFSUC_11590</name>
</gene>
<sequence>MDIQQIIEFENESSYVDFKKNQYQNSEDLLKDILAMANANIENKKRYIIIGVKYLPDGSRELHSIPNNDFKDDSDYQELVRSNIEPEIQFKYIPVEFQGKLLGVFEIEECDDRPYVMKKTYKRLEKGFCYIRRGSQNGRVIREDLEVIYGDRYKRKRQFEIKNSYLHLLKHEFKNNRRLLYTMDTYICEGPIIRELWDTASEISNHFNFEAWDSLMRSGVIASLEYEEMEKYRFAIKTIRDSIYYVREVSANWMRILAWNHPIYQSEVMSHELRQPASPKLVLQTSVKNCKESLKISQDAILSAIEILDLKHYS</sequence>
<protein>
    <submittedName>
        <fullName evidence="2">Helix-turn-helix domain-containing protein</fullName>
    </submittedName>
</protein>
<dbReference type="RefSeq" id="WP_379929761.1">
    <property type="nucleotide sequence ID" value="NZ_JBHUMM010000032.1"/>
</dbReference>
<comment type="caution">
    <text evidence="2">The sequence shown here is derived from an EMBL/GenBank/DDBJ whole genome shotgun (WGS) entry which is preliminary data.</text>
</comment>
<dbReference type="Pfam" id="PF04326">
    <property type="entry name" value="SLFN_AlbA_2"/>
    <property type="match status" value="1"/>
</dbReference>
<evidence type="ECO:0000313" key="3">
    <source>
        <dbReference type="Proteomes" id="UP001597497"/>
    </source>
</evidence>
<name>A0ABW5RB03_9BACL</name>
<dbReference type="Proteomes" id="UP001597497">
    <property type="component" value="Unassembled WGS sequence"/>
</dbReference>
<dbReference type="PANTHER" id="PTHR30595">
    <property type="entry name" value="GLPR-RELATED TRANSCRIPTIONAL REPRESSOR"/>
    <property type="match status" value="1"/>
</dbReference>
<dbReference type="InterPro" id="IPR038461">
    <property type="entry name" value="Schlafen_AlbA_2_dom_sf"/>
</dbReference>
<proteinExistence type="predicted"/>
<dbReference type="EMBL" id="JBHUMM010000032">
    <property type="protein sequence ID" value="MFD2672227.1"/>
    <property type="molecule type" value="Genomic_DNA"/>
</dbReference>
<reference evidence="3" key="1">
    <citation type="journal article" date="2019" name="Int. J. Syst. Evol. Microbiol.">
        <title>The Global Catalogue of Microorganisms (GCM) 10K type strain sequencing project: providing services to taxonomists for standard genome sequencing and annotation.</title>
        <authorList>
            <consortium name="The Broad Institute Genomics Platform"/>
            <consortium name="The Broad Institute Genome Sequencing Center for Infectious Disease"/>
            <person name="Wu L."/>
            <person name="Ma J."/>
        </authorList>
    </citation>
    <scope>NUCLEOTIDE SEQUENCE [LARGE SCALE GENOMIC DNA]</scope>
    <source>
        <strain evidence="3">KCTC 33676</strain>
    </source>
</reference>
<organism evidence="2 3">
    <name type="scientific">Marinicrinis sediminis</name>
    <dbReference type="NCBI Taxonomy" id="1652465"/>
    <lineage>
        <taxon>Bacteria</taxon>
        <taxon>Bacillati</taxon>
        <taxon>Bacillota</taxon>
        <taxon>Bacilli</taxon>
        <taxon>Bacillales</taxon>
        <taxon>Paenibacillaceae</taxon>
    </lineage>
</organism>
<accession>A0ABW5RB03</accession>
<evidence type="ECO:0000259" key="1">
    <source>
        <dbReference type="Pfam" id="PF04326"/>
    </source>
</evidence>
<keyword evidence="3" id="KW-1185">Reference proteome</keyword>
<dbReference type="InterPro" id="IPR007421">
    <property type="entry name" value="Schlafen_AlbA_2_dom"/>
</dbReference>
<dbReference type="Gene3D" id="3.30.950.30">
    <property type="entry name" value="Schlafen, AAA domain"/>
    <property type="match status" value="1"/>
</dbReference>
<dbReference type="PANTHER" id="PTHR30595:SF6">
    <property type="entry name" value="SCHLAFEN ALBA-2 DOMAIN-CONTAINING PROTEIN"/>
    <property type="match status" value="1"/>
</dbReference>
<feature type="domain" description="Schlafen AlbA-2" evidence="1">
    <location>
        <begin position="12"/>
        <end position="139"/>
    </location>
</feature>